<dbReference type="Proteomes" id="UP001501758">
    <property type="component" value="Unassembled WGS sequence"/>
</dbReference>
<sequence length="49" mass="6002">MNNRISTHYNKITELFSEHYTNRAKYETNLVDKRKKNILLTFETSFEYV</sequence>
<evidence type="ECO:0000313" key="1">
    <source>
        <dbReference type="EMBL" id="GAA0719612.1"/>
    </source>
</evidence>
<gene>
    <name evidence="1" type="ORF">GCM10009430_18870</name>
</gene>
<comment type="caution">
    <text evidence="1">The sequence shown here is derived from an EMBL/GenBank/DDBJ whole genome shotgun (WGS) entry which is preliminary data.</text>
</comment>
<reference evidence="1 2" key="1">
    <citation type="journal article" date="2019" name="Int. J. Syst. Evol. Microbiol.">
        <title>The Global Catalogue of Microorganisms (GCM) 10K type strain sequencing project: providing services to taxonomists for standard genome sequencing and annotation.</title>
        <authorList>
            <consortium name="The Broad Institute Genomics Platform"/>
            <consortium name="The Broad Institute Genome Sequencing Center for Infectious Disease"/>
            <person name="Wu L."/>
            <person name="Ma J."/>
        </authorList>
    </citation>
    <scope>NUCLEOTIDE SEQUENCE [LARGE SCALE GENOMIC DNA]</scope>
    <source>
        <strain evidence="1 2">JCM 15974</strain>
    </source>
</reference>
<keyword evidence="2" id="KW-1185">Reference proteome</keyword>
<evidence type="ECO:0000313" key="2">
    <source>
        <dbReference type="Proteomes" id="UP001501758"/>
    </source>
</evidence>
<name>A0ABN1IRB7_9FLAO</name>
<accession>A0ABN1IRB7</accession>
<protein>
    <submittedName>
        <fullName evidence="1">Uncharacterized protein</fullName>
    </submittedName>
</protein>
<dbReference type="EMBL" id="BAAAGE010000002">
    <property type="protein sequence ID" value="GAA0719612.1"/>
    <property type="molecule type" value="Genomic_DNA"/>
</dbReference>
<organism evidence="1 2">
    <name type="scientific">Aquimarina litoralis</name>
    <dbReference type="NCBI Taxonomy" id="584605"/>
    <lineage>
        <taxon>Bacteria</taxon>
        <taxon>Pseudomonadati</taxon>
        <taxon>Bacteroidota</taxon>
        <taxon>Flavobacteriia</taxon>
        <taxon>Flavobacteriales</taxon>
        <taxon>Flavobacteriaceae</taxon>
        <taxon>Aquimarina</taxon>
    </lineage>
</organism>
<proteinExistence type="predicted"/>